<evidence type="ECO:0000256" key="2">
    <source>
        <dbReference type="ARBA" id="ARBA00022723"/>
    </source>
</evidence>
<evidence type="ECO:0000256" key="4">
    <source>
        <dbReference type="PIRSR" id="PIRSR004846-1"/>
    </source>
</evidence>
<accession>A0A7W5JZX4</accession>
<feature type="chain" id="PRO_5030601832" evidence="5">
    <location>
        <begin position="24"/>
        <end position="275"/>
    </location>
</feature>
<protein>
    <submittedName>
        <fullName evidence="6">Molybdate transport system substrate-binding protein</fullName>
    </submittedName>
</protein>
<comment type="similarity">
    <text evidence="1">Belongs to the bacterial solute-binding protein ModA family.</text>
</comment>
<dbReference type="PANTHER" id="PTHR30632">
    <property type="entry name" value="MOLYBDATE-BINDING PERIPLASMIC PROTEIN"/>
    <property type="match status" value="1"/>
</dbReference>
<dbReference type="InterPro" id="IPR005950">
    <property type="entry name" value="ModA"/>
</dbReference>
<reference evidence="6 7" key="1">
    <citation type="submission" date="2020-08" db="EMBL/GenBank/DDBJ databases">
        <title>Genomic Encyclopedia of Archaeal and Bacterial Type Strains, Phase II (KMG-II): from individual species to whole genera.</title>
        <authorList>
            <person name="Goeker M."/>
        </authorList>
    </citation>
    <scope>NUCLEOTIDE SEQUENCE [LARGE SCALE GENOMIC DNA]</scope>
    <source>
        <strain evidence="6 7">5AG</strain>
    </source>
</reference>
<dbReference type="PIRSF" id="PIRSF004846">
    <property type="entry name" value="ModA"/>
    <property type="match status" value="1"/>
</dbReference>
<dbReference type="Proteomes" id="UP000553442">
    <property type="component" value="Unassembled WGS sequence"/>
</dbReference>
<dbReference type="PANTHER" id="PTHR30632:SF14">
    <property type="entry name" value="TUNGSTATE_MOLYBDATE_CHROMATE-BINDING PROTEIN MODA"/>
    <property type="match status" value="1"/>
</dbReference>
<keyword evidence="4" id="KW-0500">Molybdenum</keyword>
<dbReference type="GO" id="GO:0030973">
    <property type="term" value="F:molybdate ion binding"/>
    <property type="evidence" value="ECO:0007669"/>
    <property type="project" value="InterPro"/>
</dbReference>
<feature type="signal peptide" evidence="5">
    <location>
        <begin position="1"/>
        <end position="23"/>
    </location>
</feature>
<keyword evidence="7" id="KW-1185">Reference proteome</keyword>
<gene>
    <name evidence="6" type="ORF">BDK63_000240</name>
</gene>
<keyword evidence="2 4" id="KW-0479">Metal-binding</keyword>
<evidence type="ECO:0000256" key="5">
    <source>
        <dbReference type="SAM" id="SignalP"/>
    </source>
</evidence>
<dbReference type="SUPFAM" id="SSF53850">
    <property type="entry name" value="Periplasmic binding protein-like II"/>
    <property type="match status" value="1"/>
</dbReference>
<dbReference type="RefSeq" id="WP_183329495.1">
    <property type="nucleotide sequence ID" value="NZ_JACHZF010000002.1"/>
</dbReference>
<dbReference type="GO" id="GO:0046872">
    <property type="term" value="F:metal ion binding"/>
    <property type="evidence" value="ECO:0007669"/>
    <property type="project" value="UniProtKB-KW"/>
</dbReference>
<dbReference type="NCBIfam" id="TIGR01256">
    <property type="entry name" value="modA"/>
    <property type="match status" value="1"/>
</dbReference>
<sequence>MRPRCAAWLLGLALSFSATLAKADVPTVAAASSLQFAFPALIEAFRAETGGEVRVNFGSSGNFRRQILQGAPFELFLSADEINIDALEEAGRLAGESRVYAVGRLVWLQRAGRDDLPEADDPLAGVREALAAHAAGEGRPRIALANPEHAPYGIAAREALEHAGLWEETTPLRVFGENVSQAAQFALTSDARGGLVAESLALAPQLAERGEYVLIPEAWHAPLVQRMGLVQGAGETARAFHAWLQKAPAREILTDHGFRLPAPETPPTDAGDATP</sequence>
<evidence type="ECO:0000256" key="3">
    <source>
        <dbReference type="ARBA" id="ARBA00022729"/>
    </source>
</evidence>
<dbReference type="EMBL" id="JACHZF010000002">
    <property type="protein sequence ID" value="MBB3329400.1"/>
    <property type="molecule type" value="Genomic_DNA"/>
</dbReference>
<evidence type="ECO:0000256" key="1">
    <source>
        <dbReference type="ARBA" id="ARBA00009175"/>
    </source>
</evidence>
<dbReference type="InterPro" id="IPR050682">
    <property type="entry name" value="ModA/WtpA"/>
</dbReference>
<organism evidence="6 7">
    <name type="scientific">Halomonas campaniensis</name>
    <dbReference type="NCBI Taxonomy" id="213554"/>
    <lineage>
        <taxon>Bacteria</taxon>
        <taxon>Pseudomonadati</taxon>
        <taxon>Pseudomonadota</taxon>
        <taxon>Gammaproteobacteria</taxon>
        <taxon>Oceanospirillales</taxon>
        <taxon>Halomonadaceae</taxon>
        <taxon>Halomonas</taxon>
    </lineage>
</organism>
<evidence type="ECO:0000313" key="6">
    <source>
        <dbReference type="EMBL" id="MBB3329400.1"/>
    </source>
</evidence>
<dbReference type="Pfam" id="PF13531">
    <property type="entry name" value="SBP_bac_11"/>
    <property type="match status" value="1"/>
</dbReference>
<feature type="binding site" evidence="4">
    <location>
        <position position="179"/>
    </location>
    <ligand>
        <name>molybdate</name>
        <dbReference type="ChEBI" id="CHEBI:36264"/>
    </ligand>
</feature>
<dbReference type="CDD" id="cd13539">
    <property type="entry name" value="PBP2_AvModA"/>
    <property type="match status" value="1"/>
</dbReference>
<dbReference type="InterPro" id="IPR044084">
    <property type="entry name" value="AvModA-like_subst-bd"/>
</dbReference>
<proteinExistence type="inferred from homology"/>
<dbReference type="GO" id="GO:0015689">
    <property type="term" value="P:molybdate ion transport"/>
    <property type="evidence" value="ECO:0007669"/>
    <property type="project" value="InterPro"/>
</dbReference>
<keyword evidence="3 5" id="KW-0732">Signal</keyword>
<name>A0A7W5JZX4_9GAMM</name>
<comment type="caution">
    <text evidence="6">The sequence shown here is derived from an EMBL/GenBank/DDBJ whole genome shotgun (WGS) entry which is preliminary data.</text>
</comment>
<evidence type="ECO:0000313" key="7">
    <source>
        <dbReference type="Proteomes" id="UP000553442"/>
    </source>
</evidence>
<dbReference type="Gene3D" id="3.40.190.10">
    <property type="entry name" value="Periplasmic binding protein-like II"/>
    <property type="match status" value="2"/>
</dbReference>
<dbReference type="AlphaFoldDB" id="A0A7W5JZX4"/>
<feature type="binding site" evidence="4">
    <location>
        <position position="33"/>
    </location>
    <ligand>
        <name>molybdate</name>
        <dbReference type="ChEBI" id="CHEBI:36264"/>
    </ligand>
</feature>
<feature type="binding site" evidence="4">
    <location>
        <position position="60"/>
    </location>
    <ligand>
        <name>molybdate</name>
        <dbReference type="ChEBI" id="CHEBI:36264"/>
    </ligand>
</feature>